<feature type="region of interest" description="Disordered" evidence="1">
    <location>
        <begin position="41"/>
        <end position="82"/>
    </location>
</feature>
<gene>
    <name evidence="2" type="ORF">SEPCBS119000_000469</name>
</gene>
<dbReference type="EMBL" id="CAWUON010000003">
    <property type="protein sequence ID" value="CAK7263408.1"/>
    <property type="molecule type" value="Genomic_DNA"/>
</dbReference>
<name>A0ABP0D5B0_9PEZI</name>
<accession>A0ABP0D5B0</accession>
<reference evidence="2 3" key="1">
    <citation type="submission" date="2024-01" db="EMBL/GenBank/DDBJ databases">
        <authorList>
            <person name="Allen C."/>
            <person name="Tagirdzhanova G."/>
        </authorList>
    </citation>
    <scope>NUCLEOTIDE SEQUENCE [LARGE SCALE GENOMIC DNA]</scope>
    <source>
        <strain evidence="2 3">CBS 119000</strain>
    </source>
</reference>
<comment type="caution">
    <text evidence="2">The sequence shown here is derived from an EMBL/GenBank/DDBJ whole genome shotgun (WGS) entry which is preliminary data.</text>
</comment>
<proteinExistence type="predicted"/>
<evidence type="ECO:0000313" key="2">
    <source>
        <dbReference type="EMBL" id="CAK7263408.1"/>
    </source>
</evidence>
<keyword evidence="3" id="KW-1185">Reference proteome</keyword>
<dbReference type="Proteomes" id="UP001642502">
    <property type="component" value="Unassembled WGS sequence"/>
</dbReference>
<protein>
    <submittedName>
        <fullName evidence="2">Uncharacterized protein</fullName>
    </submittedName>
</protein>
<evidence type="ECO:0000256" key="1">
    <source>
        <dbReference type="SAM" id="MobiDB-lite"/>
    </source>
</evidence>
<feature type="compositionally biased region" description="Polar residues" evidence="1">
    <location>
        <begin position="63"/>
        <end position="73"/>
    </location>
</feature>
<evidence type="ECO:0000313" key="3">
    <source>
        <dbReference type="Proteomes" id="UP001642502"/>
    </source>
</evidence>
<sequence>MRAGKGMMRRPRTALLPFAPCACRSLSLHPLPLYPFQIQSRRGAAHTSKRSPTVRRNERLPMQASQSSPSPRGTNAAPPSGFVSENIFPGEMKTVVPALDYAIGAQGSALTRDECLEVLESVRRIVQDKVRVTEASLSQEYNVTPYKIHTVATLLLFASGSSAAQGHTQWMPLATMMLHQAATVAGAPGGVYMPSVLTILHMFGVDSPDKPQGYLEASARIRRSHLAQNAEKQFLSYLERENSVSKSLAAVTDAELVTKANAFTLAGMLAEAAGQPARALRWYNAAWEVGWEIQALRGEGSRETSNSPKVMMLRPPRWDWEQQCLESLGELQLDQVLTASSSKKPTASSEKERDTQRYNDAVLALMTAGMALGSGKAGMCLVKKGVLDQAERSEENMRVLDALLLRAVMSSQPGAAALVAKREAEKVQTAASESERAFQVLVADEWQQLSKATTISERS</sequence>
<feature type="compositionally biased region" description="Basic residues" evidence="1">
    <location>
        <begin position="43"/>
        <end position="53"/>
    </location>
</feature>
<organism evidence="2 3">
    <name type="scientific">Sporothrix epigloea</name>
    <dbReference type="NCBI Taxonomy" id="1892477"/>
    <lineage>
        <taxon>Eukaryota</taxon>
        <taxon>Fungi</taxon>
        <taxon>Dikarya</taxon>
        <taxon>Ascomycota</taxon>
        <taxon>Pezizomycotina</taxon>
        <taxon>Sordariomycetes</taxon>
        <taxon>Sordariomycetidae</taxon>
        <taxon>Ophiostomatales</taxon>
        <taxon>Ophiostomataceae</taxon>
        <taxon>Sporothrix</taxon>
    </lineage>
</organism>